<dbReference type="PRINTS" id="PR00344">
    <property type="entry name" value="BCTRLSENSOR"/>
</dbReference>
<dbReference type="SUPFAM" id="SSF55874">
    <property type="entry name" value="ATPase domain of HSP90 chaperone/DNA topoisomerase II/histidine kinase"/>
    <property type="match status" value="1"/>
</dbReference>
<dbReference type="SUPFAM" id="SSF55073">
    <property type="entry name" value="Nucleotide cyclase"/>
    <property type="match status" value="1"/>
</dbReference>
<dbReference type="InterPro" id="IPR029787">
    <property type="entry name" value="Nucleotide_cyclase"/>
</dbReference>
<dbReference type="PANTHER" id="PTHR44757:SF2">
    <property type="entry name" value="BIOFILM ARCHITECTURE MAINTENANCE PROTEIN MBAA"/>
    <property type="match status" value="1"/>
</dbReference>
<keyword evidence="7" id="KW-0067">ATP-binding</keyword>
<dbReference type="SUPFAM" id="SSF141868">
    <property type="entry name" value="EAL domain-like"/>
    <property type="match status" value="1"/>
</dbReference>
<dbReference type="CDD" id="cd00082">
    <property type="entry name" value="HisKA"/>
    <property type="match status" value="1"/>
</dbReference>
<dbReference type="CDD" id="cd01949">
    <property type="entry name" value="GGDEF"/>
    <property type="match status" value="1"/>
</dbReference>
<dbReference type="InterPro" id="IPR005467">
    <property type="entry name" value="His_kinase_dom"/>
</dbReference>
<dbReference type="RefSeq" id="WP_307321163.1">
    <property type="nucleotide sequence ID" value="NZ_JAUSUG010000001.1"/>
</dbReference>
<dbReference type="InterPro" id="IPR000160">
    <property type="entry name" value="GGDEF_dom"/>
</dbReference>
<comment type="catalytic activity">
    <reaction evidence="1">
        <text>ATP + protein L-histidine = ADP + protein N-phospho-L-histidine.</text>
        <dbReference type="EC" id="2.7.13.3"/>
    </reaction>
</comment>
<evidence type="ECO:0000256" key="5">
    <source>
        <dbReference type="ARBA" id="ARBA00022741"/>
    </source>
</evidence>
<dbReference type="InterPro" id="IPR052155">
    <property type="entry name" value="Biofilm_reg_signaling"/>
</dbReference>
<dbReference type="EMBL" id="JAUSUG010000001">
    <property type="protein sequence ID" value="MDQ0253054.1"/>
    <property type="molecule type" value="Genomic_DNA"/>
</dbReference>
<evidence type="ECO:0000313" key="13">
    <source>
        <dbReference type="Proteomes" id="UP001230005"/>
    </source>
</evidence>
<dbReference type="InterPro" id="IPR036097">
    <property type="entry name" value="HisK_dim/P_sf"/>
</dbReference>
<dbReference type="Gene3D" id="3.30.70.270">
    <property type="match status" value="1"/>
</dbReference>
<evidence type="ECO:0000259" key="10">
    <source>
        <dbReference type="PROSITE" id="PS50883"/>
    </source>
</evidence>
<keyword evidence="5" id="KW-0547">Nucleotide-binding</keyword>
<dbReference type="SMART" id="SM00267">
    <property type="entry name" value="GGDEF"/>
    <property type="match status" value="1"/>
</dbReference>
<dbReference type="Pfam" id="PF02518">
    <property type="entry name" value="HATPase_c"/>
    <property type="match status" value="1"/>
</dbReference>
<evidence type="ECO:0000256" key="6">
    <source>
        <dbReference type="ARBA" id="ARBA00022777"/>
    </source>
</evidence>
<evidence type="ECO:0000256" key="8">
    <source>
        <dbReference type="ARBA" id="ARBA00023012"/>
    </source>
</evidence>
<dbReference type="Gene3D" id="3.30.565.10">
    <property type="entry name" value="Histidine kinase-like ATPase, C-terminal domain"/>
    <property type="match status" value="1"/>
</dbReference>
<evidence type="ECO:0000256" key="3">
    <source>
        <dbReference type="ARBA" id="ARBA00022553"/>
    </source>
</evidence>
<evidence type="ECO:0000256" key="4">
    <source>
        <dbReference type="ARBA" id="ARBA00022679"/>
    </source>
</evidence>
<comment type="caution">
    <text evidence="12">The sequence shown here is derived from an EMBL/GenBank/DDBJ whole genome shotgun (WGS) entry which is preliminary data.</text>
</comment>
<dbReference type="SMART" id="SM00052">
    <property type="entry name" value="EAL"/>
    <property type="match status" value="1"/>
</dbReference>
<dbReference type="PANTHER" id="PTHR44757">
    <property type="entry name" value="DIGUANYLATE CYCLASE DGCP"/>
    <property type="match status" value="1"/>
</dbReference>
<evidence type="ECO:0000256" key="7">
    <source>
        <dbReference type="ARBA" id="ARBA00022840"/>
    </source>
</evidence>
<evidence type="ECO:0000256" key="2">
    <source>
        <dbReference type="ARBA" id="ARBA00012438"/>
    </source>
</evidence>
<dbReference type="InterPro" id="IPR035919">
    <property type="entry name" value="EAL_sf"/>
</dbReference>
<dbReference type="InterPro" id="IPR043128">
    <property type="entry name" value="Rev_trsase/Diguanyl_cyclase"/>
</dbReference>
<dbReference type="SMART" id="SM00388">
    <property type="entry name" value="HisKA"/>
    <property type="match status" value="1"/>
</dbReference>
<reference evidence="12 13" key="1">
    <citation type="submission" date="2023-07" db="EMBL/GenBank/DDBJ databases">
        <title>Genomic Encyclopedia of Type Strains, Phase IV (KMG-IV): sequencing the most valuable type-strain genomes for metagenomic binning, comparative biology and taxonomic classification.</title>
        <authorList>
            <person name="Goeker M."/>
        </authorList>
    </citation>
    <scope>NUCLEOTIDE SEQUENCE [LARGE SCALE GENOMIC DNA]</scope>
    <source>
        <strain evidence="12 13">DSM 9768</strain>
    </source>
</reference>
<dbReference type="SMART" id="SM00387">
    <property type="entry name" value="HATPase_c"/>
    <property type="match status" value="1"/>
</dbReference>
<feature type="domain" description="GGDEF" evidence="11">
    <location>
        <begin position="63"/>
        <end position="195"/>
    </location>
</feature>
<dbReference type="Gene3D" id="3.20.20.450">
    <property type="entry name" value="EAL domain"/>
    <property type="match status" value="1"/>
</dbReference>
<keyword evidence="8" id="KW-0902">Two-component regulatory system</keyword>
<evidence type="ECO:0000256" key="1">
    <source>
        <dbReference type="ARBA" id="ARBA00000085"/>
    </source>
</evidence>
<dbReference type="Pfam" id="PF00512">
    <property type="entry name" value="HisKA"/>
    <property type="match status" value="1"/>
</dbReference>
<sequence>MKKLGVTSVKEKVRKTKLQPVNTTYKQLGEQLYYHDYLTELPNHFMLEERLFEELDNSRGTGSKFAILLVDLKRFRVVNMGLGYLGGDRVLIEVTTRLKNCIGTAGDLFRRGTDELAIILSVRELEDVSRKANEILNALSYPIIVKGKDVFVSPRIGISLFPKDGSTMDELLEAAGTALCEAKKDGKSSYYFYQNKSFSREKWNQFQMEMDLHKACERKELVLHYQPKVNLKTGEMIGVEALVRWEHPKWGLVPPGQFIPIAEESGLIIPIGEWVLETACIQNRKWQKEGINMVMSVNLSVKQIMQTGLVESVSRILEKTGHDPSLLELEITESVTSNYEETTYILKELKNLGIKLSMDDFGSGFSSLIHLKDFPIDTIKIDRSFITDLKKNSIDETLAKTIITLGHDLKLKVVAEGIETKEQLQILQYIQCDEGQGFYFSKPIPASGIAHLIDKIKEQFFQEDLRLKDVHSAVTTKKKHIDEEEREETLRKLTAGVAHEIRNPITSVKGFVHFIEQGEGKQEYIDIINSSIQQIEEYIDKLLLIGRSKPNLKRSINIQSLLNKVVKGLESTAKLRGVHILLQFERNIPDIPCDPEQINTVFQQLISNSLGSMLNGGTVRINVGSINKNIRITVIDNGSGMSKGRLEKLGEPFYSNKEVGTGLGFLLCNQTVREHGGHIKVATKEGEGTRVEVILPVSAEEIIL</sequence>
<keyword evidence="13" id="KW-1185">Reference proteome</keyword>
<dbReference type="CDD" id="cd00075">
    <property type="entry name" value="HATPase"/>
    <property type="match status" value="1"/>
</dbReference>
<dbReference type="Pfam" id="PF00990">
    <property type="entry name" value="GGDEF"/>
    <property type="match status" value="1"/>
</dbReference>
<dbReference type="InterPro" id="IPR003661">
    <property type="entry name" value="HisK_dim/P_dom"/>
</dbReference>
<organism evidence="12 13">
    <name type="scientific">Evansella vedderi</name>
    <dbReference type="NCBI Taxonomy" id="38282"/>
    <lineage>
        <taxon>Bacteria</taxon>
        <taxon>Bacillati</taxon>
        <taxon>Bacillota</taxon>
        <taxon>Bacilli</taxon>
        <taxon>Bacillales</taxon>
        <taxon>Bacillaceae</taxon>
        <taxon>Evansella</taxon>
    </lineage>
</organism>
<dbReference type="NCBIfam" id="TIGR00254">
    <property type="entry name" value="GGDEF"/>
    <property type="match status" value="1"/>
</dbReference>
<dbReference type="EC" id="2.7.13.3" evidence="2"/>
<dbReference type="InterPro" id="IPR003594">
    <property type="entry name" value="HATPase_dom"/>
</dbReference>
<evidence type="ECO:0000259" key="9">
    <source>
        <dbReference type="PROSITE" id="PS50109"/>
    </source>
</evidence>
<keyword evidence="4" id="KW-0808">Transferase</keyword>
<name>A0ABT9ZPD4_9BACI</name>
<dbReference type="PROSITE" id="PS50887">
    <property type="entry name" value="GGDEF"/>
    <property type="match status" value="1"/>
</dbReference>
<dbReference type="PROSITE" id="PS50109">
    <property type="entry name" value="HIS_KIN"/>
    <property type="match status" value="1"/>
</dbReference>
<proteinExistence type="predicted"/>
<keyword evidence="6" id="KW-0418">Kinase</keyword>
<keyword evidence="3" id="KW-0597">Phosphoprotein</keyword>
<dbReference type="SUPFAM" id="SSF47384">
    <property type="entry name" value="Homodimeric domain of signal transducing histidine kinase"/>
    <property type="match status" value="1"/>
</dbReference>
<dbReference type="Proteomes" id="UP001230005">
    <property type="component" value="Unassembled WGS sequence"/>
</dbReference>
<evidence type="ECO:0000259" key="11">
    <source>
        <dbReference type="PROSITE" id="PS50887"/>
    </source>
</evidence>
<dbReference type="CDD" id="cd01948">
    <property type="entry name" value="EAL"/>
    <property type="match status" value="1"/>
</dbReference>
<dbReference type="InterPro" id="IPR036890">
    <property type="entry name" value="HATPase_C_sf"/>
</dbReference>
<accession>A0ABT9ZPD4</accession>
<feature type="domain" description="EAL" evidence="10">
    <location>
        <begin position="205"/>
        <end position="457"/>
    </location>
</feature>
<dbReference type="PROSITE" id="PS50883">
    <property type="entry name" value="EAL"/>
    <property type="match status" value="1"/>
</dbReference>
<dbReference type="InterPro" id="IPR004358">
    <property type="entry name" value="Sig_transdc_His_kin-like_C"/>
</dbReference>
<evidence type="ECO:0000313" key="12">
    <source>
        <dbReference type="EMBL" id="MDQ0253054.1"/>
    </source>
</evidence>
<dbReference type="InterPro" id="IPR001633">
    <property type="entry name" value="EAL_dom"/>
</dbReference>
<gene>
    <name evidence="12" type="ORF">J2S74_000426</name>
</gene>
<feature type="domain" description="Histidine kinase" evidence="9">
    <location>
        <begin position="496"/>
        <end position="699"/>
    </location>
</feature>
<dbReference type="Gene3D" id="1.10.287.130">
    <property type="match status" value="1"/>
</dbReference>
<dbReference type="Pfam" id="PF00563">
    <property type="entry name" value="EAL"/>
    <property type="match status" value="1"/>
</dbReference>
<protein>
    <recommendedName>
        <fullName evidence="2">histidine kinase</fullName>
        <ecNumber evidence="2">2.7.13.3</ecNumber>
    </recommendedName>
</protein>